<protein>
    <submittedName>
        <fullName evidence="1">Uncharacterized protein</fullName>
    </submittedName>
</protein>
<evidence type="ECO:0000313" key="1">
    <source>
        <dbReference type="EMBL" id="JAE13569.1"/>
    </source>
</evidence>
<sequence>MRHGSDRGL</sequence>
<reference evidence="1" key="1">
    <citation type="submission" date="2014-09" db="EMBL/GenBank/DDBJ databases">
        <authorList>
            <person name="Magalhaes I.L.F."/>
            <person name="Oliveira U."/>
            <person name="Santos F.R."/>
            <person name="Vidigal T.H.D.A."/>
            <person name="Brescovit A.D."/>
            <person name="Santos A.J."/>
        </authorList>
    </citation>
    <scope>NUCLEOTIDE SEQUENCE</scope>
    <source>
        <tissue evidence="1">Shoot tissue taken approximately 20 cm above the soil surface</tissue>
    </source>
</reference>
<name>A0A0A9FQM0_ARUDO</name>
<organism evidence="1">
    <name type="scientific">Arundo donax</name>
    <name type="common">Giant reed</name>
    <name type="synonym">Donax arundinaceus</name>
    <dbReference type="NCBI Taxonomy" id="35708"/>
    <lineage>
        <taxon>Eukaryota</taxon>
        <taxon>Viridiplantae</taxon>
        <taxon>Streptophyta</taxon>
        <taxon>Embryophyta</taxon>
        <taxon>Tracheophyta</taxon>
        <taxon>Spermatophyta</taxon>
        <taxon>Magnoliopsida</taxon>
        <taxon>Liliopsida</taxon>
        <taxon>Poales</taxon>
        <taxon>Poaceae</taxon>
        <taxon>PACMAD clade</taxon>
        <taxon>Arundinoideae</taxon>
        <taxon>Arundineae</taxon>
        <taxon>Arundo</taxon>
    </lineage>
</organism>
<proteinExistence type="predicted"/>
<dbReference type="EMBL" id="GBRH01184327">
    <property type="protein sequence ID" value="JAE13569.1"/>
    <property type="molecule type" value="Transcribed_RNA"/>
</dbReference>
<accession>A0A0A9FQM0</accession>
<reference evidence="1" key="2">
    <citation type="journal article" date="2015" name="Data Brief">
        <title>Shoot transcriptome of the giant reed, Arundo donax.</title>
        <authorList>
            <person name="Barrero R.A."/>
            <person name="Guerrero F.D."/>
            <person name="Moolhuijzen P."/>
            <person name="Goolsby J.A."/>
            <person name="Tidwell J."/>
            <person name="Bellgard S.E."/>
            <person name="Bellgard M.I."/>
        </authorList>
    </citation>
    <scope>NUCLEOTIDE SEQUENCE</scope>
    <source>
        <tissue evidence="1">Shoot tissue taken approximately 20 cm above the soil surface</tissue>
    </source>
</reference>